<dbReference type="PANTHER" id="PTHR43661:SF1">
    <property type="entry name" value="PHOSPHOGLUCONATE DEHYDRATASE"/>
    <property type="match status" value="1"/>
</dbReference>
<organism evidence="13 14">
    <name type="scientific">Methylorubrum rhodesianum</name>
    <dbReference type="NCBI Taxonomy" id="29427"/>
    <lineage>
        <taxon>Bacteria</taxon>
        <taxon>Pseudomonadati</taxon>
        <taxon>Pseudomonadota</taxon>
        <taxon>Alphaproteobacteria</taxon>
        <taxon>Hyphomicrobiales</taxon>
        <taxon>Methylobacteriaceae</taxon>
        <taxon>Methylorubrum</taxon>
    </lineage>
</organism>
<accession>A0ABU9ZAM8</accession>
<proteinExistence type="inferred from homology"/>
<comment type="caution">
    <text evidence="13">The sequence shown here is derived from an EMBL/GenBank/DDBJ whole genome shotgun (WGS) entry which is preliminary data.</text>
</comment>
<dbReference type="Proteomes" id="UP001404845">
    <property type="component" value="Unassembled WGS sequence"/>
</dbReference>
<evidence type="ECO:0000256" key="5">
    <source>
        <dbReference type="ARBA" id="ARBA00023014"/>
    </source>
</evidence>
<evidence type="ECO:0000259" key="12">
    <source>
        <dbReference type="Pfam" id="PF24877"/>
    </source>
</evidence>
<dbReference type="InterPro" id="IPR042096">
    <property type="entry name" value="Dihydro-acid_dehy_C"/>
</dbReference>
<comment type="function">
    <text evidence="9">Catalyzes the dehydration of 6-phospho-D-gluconate to 2-dehydro-3-deoxy-6-phospho-D-gluconate.</text>
</comment>
<name>A0ABU9ZAM8_9HYPH</name>
<dbReference type="NCBIfam" id="TIGR01196">
    <property type="entry name" value="edd"/>
    <property type="match status" value="1"/>
</dbReference>
<feature type="domain" description="Dihydroxy-acid/6-phosphogluconate dehydratase C-terminal" evidence="12">
    <location>
        <begin position="410"/>
        <end position="599"/>
    </location>
</feature>
<feature type="domain" description="Dihydroxy-acid/6-phosphogluconate dehydratase N-terminal" evidence="11">
    <location>
        <begin position="69"/>
        <end position="382"/>
    </location>
</feature>
<comment type="pathway">
    <text evidence="9">Carbohydrate metabolism; Entner-Doudoroff pathway.</text>
</comment>
<dbReference type="Pfam" id="PF00920">
    <property type="entry name" value="ILVD_EDD_N"/>
    <property type="match status" value="1"/>
</dbReference>
<dbReference type="InterPro" id="IPR056740">
    <property type="entry name" value="ILV_EDD_C"/>
</dbReference>
<comment type="similarity">
    <text evidence="1 9">Belongs to the IlvD/Edd family.</text>
</comment>
<evidence type="ECO:0000256" key="7">
    <source>
        <dbReference type="ARBA" id="ARBA00023239"/>
    </source>
</evidence>
<keyword evidence="5 9" id="KW-0411">Iron-sulfur</keyword>
<dbReference type="Pfam" id="PF24877">
    <property type="entry name" value="ILV_EDD_C"/>
    <property type="match status" value="1"/>
</dbReference>
<reference evidence="13 14" key="1">
    <citation type="journal article" date="2023" name="PLoS ONE">
        <title>Complete genome assembly of Hawai'i environmental nontuberculous mycobacteria reveals unexpected co-isolation with methylobacteria.</title>
        <authorList>
            <person name="Hendrix J."/>
            <person name="Epperson L.E."/>
            <person name="Tong E.I."/>
            <person name="Chan Y.L."/>
            <person name="Hasan N.A."/>
            <person name="Dawrs S.N."/>
            <person name="Norton G.J."/>
            <person name="Virdi R."/>
            <person name="Crooks J.L."/>
            <person name="Chan E.D."/>
            <person name="Honda J.R."/>
            <person name="Strong M."/>
        </authorList>
    </citation>
    <scope>NUCLEOTIDE SEQUENCE [LARGE SCALE GENOMIC DNA]</scope>
    <source>
        <strain evidence="13 14">NJH_HI01</strain>
    </source>
</reference>
<dbReference type="PROSITE" id="PS00886">
    <property type="entry name" value="ILVD_EDD_1"/>
    <property type="match status" value="1"/>
</dbReference>
<dbReference type="InterPro" id="IPR020558">
    <property type="entry name" value="DiOHA_6PGluconate_deHydtase_CS"/>
</dbReference>
<evidence type="ECO:0000313" key="13">
    <source>
        <dbReference type="EMBL" id="MEN3228442.1"/>
    </source>
</evidence>
<dbReference type="InterPro" id="IPR004786">
    <property type="entry name" value="6-phosphgluc_deHydtase"/>
</dbReference>
<keyword evidence="3 9" id="KW-0479">Metal-binding</keyword>
<feature type="binding site" evidence="9">
    <location>
        <position position="223"/>
    </location>
    <ligand>
        <name>[4Fe-4S] cluster</name>
        <dbReference type="ChEBI" id="CHEBI:49883"/>
    </ligand>
</feature>
<dbReference type="GO" id="GO:0004456">
    <property type="term" value="F:phosphogluconate dehydratase activity"/>
    <property type="evidence" value="ECO:0007669"/>
    <property type="project" value="UniProtKB-EC"/>
</dbReference>
<keyword evidence="6 9" id="KW-0311">Gluconate utilization</keyword>
<dbReference type="EMBL" id="JAQYXL010000001">
    <property type="protein sequence ID" value="MEN3228442.1"/>
    <property type="molecule type" value="Genomic_DNA"/>
</dbReference>
<evidence type="ECO:0000256" key="3">
    <source>
        <dbReference type="ARBA" id="ARBA00022723"/>
    </source>
</evidence>
<comment type="cofactor">
    <cofactor evidence="9">
        <name>[4Fe-4S] cluster</name>
        <dbReference type="ChEBI" id="CHEBI:49883"/>
    </cofactor>
    <text evidence="9">Binds 1 [4Fe-4S] cluster.</text>
</comment>
<comment type="catalytic activity">
    <reaction evidence="9">
        <text>6-phospho-D-gluconate = 2-dehydro-3-deoxy-6-phospho-D-gluconate + H2O</text>
        <dbReference type="Rhea" id="RHEA:17277"/>
        <dbReference type="ChEBI" id="CHEBI:15377"/>
        <dbReference type="ChEBI" id="CHEBI:57569"/>
        <dbReference type="ChEBI" id="CHEBI:58759"/>
        <dbReference type="EC" id="4.2.1.12"/>
    </reaction>
</comment>
<evidence type="ECO:0000256" key="1">
    <source>
        <dbReference type="ARBA" id="ARBA00006486"/>
    </source>
</evidence>
<evidence type="ECO:0000256" key="6">
    <source>
        <dbReference type="ARBA" id="ARBA00023064"/>
    </source>
</evidence>
<keyword evidence="7 9" id="KW-0456">Lyase</keyword>
<evidence type="ECO:0000259" key="11">
    <source>
        <dbReference type="Pfam" id="PF00920"/>
    </source>
</evidence>
<keyword evidence="4 9" id="KW-0408">Iron</keyword>
<dbReference type="RefSeq" id="WP_200672571.1">
    <property type="nucleotide sequence ID" value="NZ_JACWCW010000130.1"/>
</dbReference>
<dbReference type="InterPro" id="IPR037237">
    <property type="entry name" value="IlvD/EDD_N"/>
</dbReference>
<dbReference type="EC" id="4.2.1.12" evidence="9 10"/>
<feature type="binding site" evidence="9">
    <location>
        <position position="156"/>
    </location>
    <ligand>
        <name>[4Fe-4S] cluster</name>
        <dbReference type="ChEBI" id="CHEBI:49883"/>
    </ligand>
</feature>
<evidence type="ECO:0000256" key="9">
    <source>
        <dbReference type="HAMAP-Rule" id="MF_02094"/>
    </source>
</evidence>
<evidence type="ECO:0000313" key="14">
    <source>
        <dbReference type="Proteomes" id="UP001404845"/>
    </source>
</evidence>
<dbReference type="HAMAP" id="MF_02094">
    <property type="entry name" value="Edd"/>
    <property type="match status" value="1"/>
</dbReference>
<dbReference type="Gene3D" id="3.50.30.80">
    <property type="entry name" value="IlvD/EDD C-terminal domain-like"/>
    <property type="match status" value="1"/>
</dbReference>
<sequence>MPELHPEVAAVTERVIARSRDSRRAYLDLIEREREAGVHRPTLACGNLAHGFAASGEDKPAIIAGRAMNIGIVTAYNDMLSAHQPYGRYPEQIKIFAREVGATAQVAGGTPAMCDGVTQGQRGMELSLFSRDTIALSTAVGLSHGMFEGAALLGICDKIVPGLIIGALRFGHLPMILIPAGPMPSGLANKEKQRIRQLYAEGKVGRKELLESESASYHGAGTCTFYGTANSNQMMMDVMGLHMPGASFINPGTRLRQAVTRAAVHQLTEIGWNGNDYRPLGRCIDERAIVNAIVGLLATGGSTNHAIHLPAMARAAGIVIDWEDFDRLSGVVPLIARVYPNGAGDVNHFHAAGGMSYVIAALIDAGLLHDDILTVAGRSLRDHARDPKLSGDGDELTFEEAPAEPLDDTMLRPPANPFQPDGGMRLVKGNLGRATFKTSAVGPERRTVEAPARVFSDQDEVIAAFKAGELERDVVVVVRFQGPRANGMPELHKLTPPLGVLQDRGHKVALVTDGRMSGASGKVPAAIHLSPEAIGGGPISRIRDGDIIRLSAEDGLLEVLVDPAEWDRREDAVRPPDGLGTGRELFAFMRQGADDAERGGSAMLAAAGL</sequence>
<evidence type="ECO:0000256" key="10">
    <source>
        <dbReference type="NCBIfam" id="TIGR01196"/>
    </source>
</evidence>
<keyword evidence="8 9" id="KW-0119">Carbohydrate metabolism</keyword>
<gene>
    <name evidence="9 13" type="primary">edd</name>
    <name evidence="13" type="ORF">PUR21_12500</name>
</gene>
<dbReference type="PANTHER" id="PTHR43661">
    <property type="entry name" value="D-XYLONATE DEHYDRATASE"/>
    <property type="match status" value="1"/>
</dbReference>
<dbReference type="SUPFAM" id="SSF143975">
    <property type="entry name" value="IlvD/EDD N-terminal domain-like"/>
    <property type="match status" value="1"/>
</dbReference>
<evidence type="ECO:0000256" key="4">
    <source>
        <dbReference type="ARBA" id="ARBA00023004"/>
    </source>
</evidence>
<dbReference type="InterPro" id="IPR000581">
    <property type="entry name" value="ILV_EDD_N"/>
</dbReference>
<keyword evidence="14" id="KW-1185">Reference proteome</keyword>
<evidence type="ECO:0000256" key="8">
    <source>
        <dbReference type="ARBA" id="ARBA00023277"/>
    </source>
</evidence>
<protein>
    <recommendedName>
        <fullName evidence="9 10">Phosphogluconate dehydratase</fullName>
        <ecNumber evidence="9 10">4.2.1.12</ecNumber>
    </recommendedName>
</protein>
<evidence type="ECO:0000256" key="2">
    <source>
        <dbReference type="ARBA" id="ARBA00022485"/>
    </source>
</evidence>
<keyword evidence="2 9" id="KW-0004">4Fe-4S</keyword>
<dbReference type="SUPFAM" id="SSF52016">
    <property type="entry name" value="LeuD/IlvD-like"/>
    <property type="match status" value="1"/>
</dbReference>
<dbReference type="PROSITE" id="PS00887">
    <property type="entry name" value="ILVD_EDD_2"/>
    <property type="match status" value="1"/>
</dbReference>